<dbReference type="SUPFAM" id="SSF53254">
    <property type="entry name" value="Phosphoglycerate mutase-like"/>
    <property type="match status" value="1"/>
</dbReference>
<dbReference type="PANTHER" id="PTHR46517:SF1">
    <property type="entry name" value="FRUCTOSE-2,6-BISPHOSPHATASE TIGAR"/>
    <property type="match status" value="1"/>
</dbReference>
<dbReference type="InterPro" id="IPR029033">
    <property type="entry name" value="His_PPase_superfam"/>
</dbReference>
<evidence type="ECO:0000313" key="5">
    <source>
        <dbReference type="Proteomes" id="UP001221413"/>
    </source>
</evidence>
<evidence type="ECO:0000256" key="3">
    <source>
        <dbReference type="SAM" id="MobiDB-lite"/>
    </source>
</evidence>
<feature type="compositionally biased region" description="Low complexity" evidence="3">
    <location>
        <begin position="99"/>
        <end position="113"/>
    </location>
</feature>
<dbReference type="InterPro" id="IPR051695">
    <property type="entry name" value="Phosphoglycerate_Mutase"/>
</dbReference>
<protein>
    <recommendedName>
        <fullName evidence="6">Phosphoglycerate mutase-like protein</fullName>
    </recommendedName>
</protein>
<feature type="binding site" evidence="2">
    <location>
        <position position="82"/>
    </location>
    <ligand>
        <name>substrate</name>
    </ligand>
</feature>
<feature type="region of interest" description="Disordered" evidence="3">
    <location>
        <begin position="90"/>
        <end position="139"/>
    </location>
</feature>
<keyword evidence="5" id="KW-1185">Reference proteome</keyword>
<dbReference type="Proteomes" id="UP001221413">
    <property type="component" value="Unassembled WGS sequence"/>
</dbReference>
<sequence length="448" mass="47623">MHSRWRIDRIRLSFGGKFEGIDSMKILFIRHGETTDNLRHVYAGVTDSALTAHGVLQTARLATHLATAIPPITHLYTSPLSRARRTAEVIRDEQRRRPAAATTAPVTALTPAADSALPDVAAPDVPDNGSSNGAAPSTTSGVAVAEGAAVGGGGEVLTITVDDDLIEQDFGSYEGLTFLTAAPRGNLKKRKRSVAEPSAGDAKKRKAGERDGAEGGEPSSTAASNLRRDSVHSTISATTSPTRADVIMAGENSSPVTHHPPTTLPPTDTTAENEEEEEEEEEFRQMETPASIKARAESFINRCIIPLLPDHPVPSPSPSTSSTTPPTPSNAVVAIVSHGMLLSWLWRAFVALFPPTSVLATTPVVQKGWYQGKHPGWGNTGYLVVEVLPAGVVSAQGMTVVIEGVNEKTHLAGLRRTGGGIGSERFDERQTKVDAFFSRREGEDGRAE</sequence>
<name>A0AAD6IYX1_DREDA</name>
<dbReference type="GO" id="GO:0043456">
    <property type="term" value="P:regulation of pentose-phosphate shunt"/>
    <property type="evidence" value="ECO:0007669"/>
    <property type="project" value="TreeGrafter"/>
</dbReference>
<evidence type="ECO:0008006" key="6">
    <source>
        <dbReference type="Google" id="ProtNLM"/>
    </source>
</evidence>
<feature type="compositionally biased region" description="Polar residues" evidence="3">
    <location>
        <begin position="128"/>
        <end position="139"/>
    </location>
</feature>
<dbReference type="PANTHER" id="PTHR46517">
    <property type="entry name" value="FRUCTOSE-2,6-BISPHOSPHATASE TIGAR"/>
    <property type="match status" value="1"/>
</dbReference>
<gene>
    <name evidence="4" type="ORF">Dda_4321</name>
</gene>
<accession>A0AAD6IYX1</accession>
<dbReference type="AlphaFoldDB" id="A0AAD6IYX1"/>
<reference evidence="4" key="1">
    <citation type="submission" date="2023-01" db="EMBL/GenBank/DDBJ databases">
        <title>The chitinases involved in constricting ring structure development in the nematode-trapping fungus Drechslerella dactyloides.</title>
        <authorList>
            <person name="Wang R."/>
            <person name="Zhang L."/>
            <person name="Tang P."/>
            <person name="Li S."/>
            <person name="Liang L."/>
        </authorList>
    </citation>
    <scope>NUCLEOTIDE SEQUENCE</scope>
    <source>
        <strain evidence="4">YMF1.00031</strain>
    </source>
</reference>
<dbReference type="InterPro" id="IPR013078">
    <property type="entry name" value="His_Pase_superF_clade-1"/>
</dbReference>
<feature type="compositionally biased region" description="Acidic residues" evidence="3">
    <location>
        <begin position="271"/>
        <end position="282"/>
    </location>
</feature>
<organism evidence="4 5">
    <name type="scientific">Drechslerella dactyloides</name>
    <name type="common">Nematode-trapping fungus</name>
    <name type="synonym">Arthrobotrys dactyloides</name>
    <dbReference type="NCBI Taxonomy" id="74499"/>
    <lineage>
        <taxon>Eukaryota</taxon>
        <taxon>Fungi</taxon>
        <taxon>Dikarya</taxon>
        <taxon>Ascomycota</taxon>
        <taxon>Pezizomycotina</taxon>
        <taxon>Orbiliomycetes</taxon>
        <taxon>Orbiliales</taxon>
        <taxon>Orbiliaceae</taxon>
        <taxon>Drechslerella</taxon>
    </lineage>
</organism>
<dbReference type="Gene3D" id="3.40.50.1240">
    <property type="entry name" value="Phosphoglycerate mutase-like"/>
    <property type="match status" value="2"/>
</dbReference>
<dbReference type="GO" id="GO:0005829">
    <property type="term" value="C:cytosol"/>
    <property type="evidence" value="ECO:0007669"/>
    <property type="project" value="TreeGrafter"/>
</dbReference>
<proteinExistence type="predicted"/>
<feature type="compositionally biased region" description="Low complexity" evidence="3">
    <location>
        <begin position="255"/>
        <end position="270"/>
    </location>
</feature>
<feature type="compositionally biased region" description="Polar residues" evidence="3">
    <location>
        <begin position="232"/>
        <end position="242"/>
    </location>
</feature>
<evidence type="ECO:0000256" key="1">
    <source>
        <dbReference type="ARBA" id="ARBA00022801"/>
    </source>
</evidence>
<dbReference type="EMBL" id="JAQGDS010000005">
    <property type="protein sequence ID" value="KAJ6260100.1"/>
    <property type="molecule type" value="Genomic_DNA"/>
</dbReference>
<dbReference type="GO" id="GO:0004331">
    <property type="term" value="F:fructose-2,6-bisphosphate 2-phosphatase activity"/>
    <property type="evidence" value="ECO:0007669"/>
    <property type="project" value="TreeGrafter"/>
</dbReference>
<keyword evidence="1" id="KW-0378">Hydrolase</keyword>
<dbReference type="Pfam" id="PF00300">
    <property type="entry name" value="His_Phos_1"/>
    <property type="match status" value="1"/>
</dbReference>
<evidence type="ECO:0000256" key="2">
    <source>
        <dbReference type="PIRSR" id="PIRSR613078-2"/>
    </source>
</evidence>
<dbReference type="SMART" id="SM00855">
    <property type="entry name" value="PGAM"/>
    <property type="match status" value="1"/>
</dbReference>
<evidence type="ECO:0000313" key="4">
    <source>
        <dbReference type="EMBL" id="KAJ6260100.1"/>
    </source>
</evidence>
<comment type="caution">
    <text evidence="4">The sequence shown here is derived from an EMBL/GenBank/DDBJ whole genome shotgun (WGS) entry which is preliminary data.</text>
</comment>
<feature type="binding site" evidence="2">
    <location>
        <begin position="30"/>
        <end position="37"/>
    </location>
    <ligand>
        <name>substrate</name>
    </ligand>
</feature>
<dbReference type="CDD" id="cd07067">
    <property type="entry name" value="HP_PGM_like"/>
    <property type="match status" value="1"/>
</dbReference>
<dbReference type="GO" id="GO:0045820">
    <property type="term" value="P:negative regulation of glycolytic process"/>
    <property type="evidence" value="ECO:0007669"/>
    <property type="project" value="TreeGrafter"/>
</dbReference>
<feature type="region of interest" description="Disordered" evidence="3">
    <location>
        <begin position="186"/>
        <end position="289"/>
    </location>
</feature>